<dbReference type="PANTHER" id="PTHR11002">
    <property type="entry name" value="CARBONIC ANHYDRASE"/>
    <property type="match status" value="1"/>
</dbReference>
<proteinExistence type="inferred from homology"/>
<dbReference type="PROSITE" id="PS00704">
    <property type="entry name" value="PROK_CO2_ANHYDRASE_1"/>
    <property type="match status" value="1"/>
</dbReference>
<protein>
    <recommendedName>
        <fullName evidence="3 10">Carbonic anhydrase</fullName>
        <ecNumber evidence="2 10">4.2.1.1</ecNumber>
    </recommendedName>
    <alternativeName>
        <fullName evidence="7 10">Carbonate dehydratase</fullName>
    </alternativeName>
</protein>
<dbReference type="InterPro" id="IPR015892">
    <property type="entry name" value="Carbonic_anhydrase_CS"/>
</dbReference>
<dbReference type="InterPro" id="IPR001765">
    <property type="entry name" value="Carbonic_anhydrase"/>
</dbReference>
<feature type="binding site" evidence="9">
    <location>
        <position position="106"/>
    </location>
    <ligand>
        <name>Zn(2+)</name>
        <dbReference type="ChEBI" id="CHEBI:29105"/>
    </ligand>
</feature>
<evidence type="ECO:0000256" key="3">
    <source>
        <dbReference type="ARBA" id="ARBA00014628"/>
    </source>
</evidence>
<keyword evidence="12" id="KW-1185">Reference proteome</keyword>
<evidence type="ECO:0000256" key="10">
    <source>
        <dbReference type="RuleBase" id="RU003956"/>
    </source>
</evidence>
<name>A0A292Y8P8_9BACT</name>
<dbReference type="GO" id="GO:0004089">
    <property type="term" value="F:carbonate dehydratase activity"/>
    <property type="evidence" value="ECO:0007669"/>
    <property type="project" value="UniProtKB-UniRule"/>
</dbReference>
<comment type="similarity">
    <text evidence="1 10">Belongs to the beta-class carbonic anhydrase family.</text>
</comment>
<dbReference type="SUPFAM" id="SSF53056">
    <property type="entry name" value="beta-carbonic anhydrase, cab"/>
    <property type="match status" value="1"/>
</dbReference>
<evidence type="ECO:0000313" key="11">
    <source>
        <dbReference type="EMBL" id="GAX87242.1"/>
    </source>
</evidence>
<dbReference type="GO" id="GO:0008270">
    <property type="term" value="F:zinc ion binding"/>
    <property type="evidence" value="ECO:0007669"/>
    <property type="project" value="UniProtKB-UniRule"/>
</dbReference>
<sequence>MATKLFEGLKEFKKGDFEKHKELFSELKKGQNPHTFFIGCSDSRVVPNVITKALPGELFVVRNIANVVPPYKASSESSYKCTASALEYAVEYLEVRNIVVCGHSNCGGLKALFYDEKKLNKLPIVKRWLSLLDDVKKSVEHIEDGAFREWEIEHLNILKQIDNLTTYPFVEKRFKEGKLNIFGWYYIIETGEVYNYNFDTQEFELIN</sequence>
<evidence type="ECO:0000256" key="8">
    <source>
        <dbReference type="ARBA" id="ARBA00048348"/>
    </source>
</evidence>
<evidence type="ECO:0000256" key="9">
    <source>
        <dbReference type="PIRSR" id="PIRSR601765-1"/>
    </source>
</evidence>
<comment type="caution">
    <text evidence="11">The sequence shown here is derived from an EMBL/GenBank/DDBJ whole genome shotgun (WGS) entry which is preliminary data.</text>
</comment>
<dbReference type="GO" id="GO:0015976">
    <property type="term" value="P:carbon utilization"/>
    <property type="evidence" value="ECO:0007669"/>
    <property type="project" value="InterPro"/>
</dbReference>
<feature type="binding site" evidence="9">
    <location>
        <position position="40"/>
    </location>
    <ligand>
        <name>Zn(2+)</name>
        <dbReference type="ChEBI" id="CHEBI:29105"/>
    </ligand>
</feature>
<evidence type="ECO:0000256" key="5">
    <source>
        <dbReference type="ARBA" id="ARBA00022833"/>
    </source>
</evidence>
<dbReference type="EC" id="4.2.1.1" evidence="2 10"/>
<keyword evidence="6 10" id="KW-0456">Lyase</keyword>
<comment type="catalytic activity">
    <reaction evidence="8 10">
        <text>hydrogencarbonate + H(+) = CO2 + H2O</text>
        <dbReference type="Rhea" id="RHEA:10748"/>
        <dbReference type="ChEBI" id="CHEBI:15377"/>
        <dbReference type="ChEBI" id="CHEBI:15378"/>
        <dbReference type="ChEBI" id="CHEBI:16526"/>
        <dbReference type="ChEBI" id="CHEBI:17544"/>
        <dbReference type="EC" id="4.2.1.1"/>
    </reaction>
</comment>
<evidence type="ECO:0000256" key="7">
    <source>
        <dbReference type="ARBA" id="ARBA00031969"/>
    </source>
</evidence>
<keyword evidence="5 9" id="KW-0862">Zinc</keyword>
<organism evidence="11 12">
    <name type="scientific">Lebetimonas natsushimae</name>
    <dbReference type="NCBI Taxonomy" id="1936991"/>
    <lineage>
        <taxon>Bacteria</taxon>
        <taxon>Pseudomonadati</taxon>
        <taxon>Campylobacterota</taxon>
        <taxon>Epsilonproteobacteria</taxon>
        <taxon>Nautiliales</taxon>
        <taxon>Nautiliaceae</taxon>
        <taxon>Lebetimonas</taxon>
    </lineage>
</organism>
<feature type="binding site" evidence="9">
    <location>
        <position position="103"/>
    </location>
    <ligand>
        <name>Zn(2+)</name>
        <dbReference type="ChEBI" id="CHEBI:29105"/>
    </ligand>
</feature>
<reference evidence="11 12" key="1">
    <citation type="journal article" date="2017" name="Syst. Appl. Microbiol.">
        <title>Lebetimonas natsushimae sp. nov., a novel strictly anaerobic, moderately thermophilic chemoautotroph isolated from a deep-sea hydrothermal vent polychaete nest in the Mid-Okinawa Trough.</title>
        <authorList>
            <person name="Nagata R."/>
            <person name="Takaki Y."/>
            <person name="Tame A."/>
            <person name="Nunoura T."/>
            <person name="Muto H."/>
            <person name="Mino S."/>
            <person name="Sawayama S."/>
            <person name="Takai K."/>
            <person name="Nakagawa S."/>
        </authorList>
    </citation>
    <scope>NUCLEOTIDE SEQUENCE [LARGE SCALE GENOMIC DNA]</scope>
    <source>
        <strain evidence="11 12">HS1857</strain>
    </source>
</reference>
<evidence type="ECO:0000256" key="6">
    <source>
        <dbReference type="ARBA" id="ARBA00023239"/>
    </source>
</evidence>
<evidence type="ECO:0000256" key="2">
    <source>
        <dbReference type="ARBA" id="ARBA00012925"/>
    </source>
</evidence>
<comment type="function">
    <text evidence="10">Reversible hydration of carbon dioxide.</text>
</comment>
<dbReference type="Proteomes" id="UP000217944">
    <property type="component" value="Unassembled WGS sequence"/>
</dbReference>
<dbReference type="PROSITE" id="PS00705">
    <property type="entry name" value="PROK_CO2_ANHYDRASE_2"/>
    <property type="match status" value="1"/>
</dbReference>
<dbReference type="Pfam" id="PF00484">
    <property type="entry name" value="Pro_CA"/>
    <property type="match status" value="1"/>
</dbReference>
<dbReference type="RefSeq" id="WP_096258391.1">
    <property type="nucleotide sequence ID" value="NZ_BDME01000001.1"/>
</dbReference>
<dbReference type="Gene3D" id="3.40.1050.10">
    <property type="entry name" value="Carbonic anhydrase"/>
    <property type="match status" value="1"/>
</dbReference>
<dbReference type="SMART" id="SM00947">
    <property type="entry name" value="Pro_CA"/>
    <property type="match status" value="1"/>
</dbReference>
<feature type="binding site" evidence="9">
    <location>
        <position position="42"/>
    </location>
    <ligand>
        <name>Zn(2+)</name>
        <dbReference type="ChEBI" id="CHEBI:29105"/>
    </ligand>
</feature>
<keyword evidence="4 9" id="KW-0479">Metal-binding</keyword>
<evidence type="ECO:0000256" key="1">
    <source>
        <dbReference type="ARBA" id="ARBA00006217"/>
    </source>
</evidence>
<evidence type="ECO:0000256" key="4">
    <source>
        <dbReference type="ARBA" id="ARBA00022723"/>
    </source>
</evidence>
<dbReference type="InterPro" id="IPR045066">
    <property type="entry name" value="Beta_CA_cladeB"/>
</dbReference>
<dbReference type="InterPro" id="IPR036874">
    <property type="entry name" value="Carbonic_anhydrase_sf"/>
</dbReference>
<evidence type="ECO:0000313" key="12">
    <source>
        <dbReference type="Proteomes" id="UP000217944"/>
    </source>
</evidence>
<dbReference type="CDD" id="cd00884">
    <property type="entry name" value="beta_CA_cladeB"/>
    <property type="match status" value="1"/>
</dbReference>
<accession>A0A292Y8P8</accession>
<dbReference type="OrthoDB" id="9797527at2"/>
<dbReference type="EMBL" id="BDME01000001">
    <property type="protein sequence ID" value="GAX87242.1"/>
    <property type="molecule type" value="Genomic_DNA"/>
</dbReference>
<dbReference type="AlphaFoldDB" id="A0A292Y8P8"/>
<dbReference type="FunFam" id="3.40.1050.10:FF:000003">
    <property type="entry name" value="Carbonic anhydrase"/>
    <property type="match status" value="1"/>
</dbReference>
<dbReference type="PANTHER" id="PTHR11002:SF76">
    <property type="entry name" value="CARBONIC ANHYDRASE"/>
    <property type="match status" value="1"/>
</dbReference>
<comment type="cofactor">
    <cofactor evidence="9">
        <name>Zn(2+)</name>
        <dbReference type="ChEBI" id="CHEBI:29105"/>
    </cofactor>
    <text evidence="9">Binds 1 zinc ion per subunit.</text>
</comment>
<gene>
    <name evidence="11" type="ORF">LNAT_P0537</name>
</gene>